<keyword evidence="3" id="KW-1185">Reference proteome</keyword>
<dbReference type="Pfam" id="PF00561">
    <property type="entry name" value="Abhydrolase_1"/>
    <property type="match status" value="1"/>
</dbReference>
<evidence type="ECO:0000259" key="1">
    <source>
        <dbReference type="Pfam" id="PF00561"/>
    </source>
</evidence>
<proteinExistence type="predicted"/>
<evidence type="ECO:0000313" key="3">
    <source>
        <dbReference type="Proteomes" id="UP000192472"/>
    </source>
</evidence>
<protein>
    <submittedName>
        <fullName evidence="2">Pimeloyl-ACP methyl ester carboxylesterase</fullName>
    </submittedName>
</protein>
<dbReference type="PRINTS" id="PR00111">
    <property type="entry name" value="ABHYDROLASE"/>
</dbReference>
<dbReference type="InterPro" id="IPR050266">
    <property type="entry name" value="AB_hydrolase_sf"/>
</dbReference>
<dbReference type="PANTHER" id="PTHR43798">
    <property type="entry name" value="MONOACYLGLYCEROL LIPASE"/>
    <property type="match status" value="1"/>
</dbReference>
<accession>A0A1W2GQT9</accession>
<dbReference type="RefSeq" id="WP_084374625.1">
    <property type="nucleotide sequence ID" value="NZ_FWYF01000005.1"/>
</dbReference>
<dbReference type="STRING" id="692418.SAMN04488029_3982"/>
<name>A0A1W2GQT9_REIFA</name>
<evidence type="ECO:0000313" key="2">
    <source>
        <dbReference type="EMBL" id="SMD38981.1"/>
    </source>
</evidence>
<dbReference type="InterPro" id="IPR000639">
    <property type="entry name" value="Epox_hydrolase-like"/>
</dbReference>
<dbReference type="PRINTS" id="PR00412">
    <property type="entry name" value="EPOXHYDRLASE"/>
</dbReference>
<dbReference type="PANTHER" id="PTHR43798:SF29">
    <property type="entry name" value="AB HYDROLASE-1 DOMAIN-CONTAINING PROTEIN"/>
    <property type="match status" value="1"/>
</dbReference>
<organism evidence="2 3">
    <name type="scientific">Reichenbachiella faecimaris</name>
    <dbReference type="NCBI Taxonomy" id="692418"/>
    <lineage>
        <taxon>Bacteria</taxon>
        <taxon>Pseudomonadati</taxon>
        <taxon>Bacteroidota</taxon>
        <taxon>Cytophagia</taxon>
        <taxon>Cytophagales</taxon>
        <taxon>Reichenbachiellaceae</taxon>
        <taxon>Reichenbachiella</taxon>
    </lineage>
</organism>
<dbReference type="AlphaFoldDB" id="A0A1W2GQT9"/>
<sequence length="264" mass="29416">MPAIKINGAEIYYEIYGIGPETIVFSHGLLMSGKMFKAQVDYFKARYRCVIYDHRGQGRSEVTEDGYDIEGLTSDAIGLIKELNLGPCHMVGLSMGGFVTMRLAARHRELLKSIILIETSAEVEPNKFKYNVLNTIVKLFGVKAVINKVMPIMFGQTFLNDPNRQDEVNYWRGEILNNQKTITKSVTGVIQRDAVSKELGKVSVPTLVIAGDEDVATTLEKARNIKLKIPQAHLAVIKRAGHSSTIEEPRQVIEAIEVFLNGVH</sequence>
<dbReference type="InterPro" id="IPR029058">
    <property type="entry name" value="AB_hydrolase_fold"/>
</dbReference>
<dbReference type="Gene3D" id="3.40.50.1820">
    <property type="entry name" value="alpha/beta hydrolase"/>
    <property type="match status" value="1"/>
</dbReference>
<dbReference type="Proteomes" id="UP000192472">
    <property type="component" value="Unassembled WGS sequence"/>
</dbReference>
<reference evidence="2 3" key="1">
    <citation type="submission" date="2017-04" db="EMBL/GenBank/DDBJ databases">
        <authorList>
            <person name="Afonso C.L."/>
            <person name="Miller P.J."/>
            <person name="Scott M.A."/>
            <person name="Spackman E."/>
            <person name="Goraichik I."/>
            <person name="Dimitrov K.M."/>
            <person name="Suarez D.L."/>
            <person name="Swayne D.E."/>
        </authorList>
    </citation>
    <scope>NUCLEOTIDE SEQUENCE [LARGE SCALE GENOMIC DNA]</scope>
    <source>
        <strain evidence="2 3">DSM 26133</strain>
    </source>
</reference>
<gene>
    <name evidence="2" type="ORF">SAMN04488029_3982</name>
</gene>
<dbReference type="SUPFAM" id="SSF53474">
    <property type="entry name" value="alpha/beta-Hydrolases"/>
    <property type="match status" value="1"/>
</dbReference>
<dbReference type="OrthoDB" id="9780932at2"/>
<dbReference type="GO" id="GO:0003824">
    <property type="term" value="F:catalytic activity"/>
    <property type="evidence" value="ECO:0007669"/>
    <property type="project" value="InterPro"/>
</dbReference>
<dbReference type="EMBL" id="FWYF01000005">
    <property type="protein sequence ID" value="SMD38981.1"/>
    <property type="molecule type" value="Genomic_DNA"/>
</dbReference>
<dbReference type="InterPro" id="IPR000073">
    <property type="entry name" value="AB_hydrolase_1"/>
</dbReference>
<feature type="domain" description="AB hydrolase-1" evidence="1">
    <location>
        <begin position="22"/>
        <end position="249"/>
    </location>
</feature>